<feature type="transmembrane region" description="Helical" evidence="1">
    <location>
        <begin position="92"/>
        <end position="114"/>
    </location>
</feature>
<organism evidence="2 3">
    <name type="scientific">Phenylobacterium hankyongense</name>
    <dbReference type="NCBI Taxonomy" id="1813876"/>
    <lineage>
        <taxon>Bacteria</taxon>
        <taxon>Pseudomonadati</taxon>
        <taxon>Pseudomonadota</taxon>
        <taxon>Alphaproteobacteria</taxon>
        <taxon>Caulobacterales</taxon>
        <taxon>Caulobacteraceae</taxon>
        <taxon>Phenylobacterium</taxon>
    </lineage>
</organism>
<evidence type="ECO:0000256" key="1">
    <source>
        <dbReference type="SAM" id="Phobius"/>
    </source>
</evidence>
<dbReference type="Proteomes" id="UP000249842">
    <property type="component" value="Unassembled WGS sequence"/>
</dbReference>
<keyword evidence="1" id="KW-0812">Transmembrane</keyword>
<dbReference type="OrthoDB" id="64737at2"/>
<dbReference type="EMBL" id="QFYP01000001">
    <property type="protein sequence ID" value="RAK58561.1"/>
    <property type="molecule type" value="Genomic_DNA"/>
</dbReference>
<keyword evidence="1" id="KW-0472">Membrane</keyword>
<protein>
    <submittedName>
        <fullName evidence="2">DUF1345 domain-containing protein</fullName>
    </submittedName>
</protein>
<gene>
    <name evidence="2" type="ORF">DJ021_01480</name>
</gene>
<accession>A0A328AWL7</accession>
<dbReference type="RefSeq" id="WP_111455854.1">
    <property type="nucleotide sequence ID" value="NZ_QFYP01000001.1"/>
</dbReference>
<feature type="transmembrane region" description="Helical" evidence="1">
    <location>
        <begin position="52"/>
        <end position="72"/>
    </location>
</feature>
<name>A0A328AWL7_9CAUL</name>
<keyword evidence="1" id="KW-1133">Transmembrane helix</keyword>
<evidence type="ECO:0000313" key="3">
    <source>
        <dbReference type="Proteomes" id="UP000249842"/>
    </source>
</evidence>
<dbReference type="Pfam" id="PF07077">
    <property type="entry name" value="DUF1345"/>
    <property type="match status" value="1"/>
</dbReference>
<feature type="transmembrane region" description="Helical" evidence="1">
    <location>
        <begin position="126"/>
        <end position="149"/>
    </location>
</feature>
<keyword evidence="3" id="KW-1185">Reference proteome</keyword>
<reference evidence="3" key="1">
    <citation type="submission" date="2018-05" db="EMBL/GenBank/DDBJ databases">
        <authorList>
            <person name="Li X."/>
        </authorList>
    </citation>
    <scope>NUCLEOTIDE SEQUENCE [LARGE SCALE GENOMIC DNA]</scope>
    <source>
        <strain evidence="3">HKS-05</strain>
    </source>
</reference>
<comment type="caution">
    <text evidence="2">The sequence shown here is derived from an EMBL/GenBank/DDBJ whole genome shotgun (WGS) entry which is preliminary data.</text>
</comment>
<dbReference type="InterPro" id="IPR009781">
    <property type="entry name" value="DUF1345"/>
</dbReference>
<sequence length="233" mass="25028">MTQGNMEAAERQAAWMALLLARPRLWMAFAGGLAVGVGCHWLAGLHPSTSVILGWDATCLTYIGLMMHNIAARSPEEMRARAARDDQSRGTILVIVLVAAVASVVAVGLELSLAKKAADLERTVRVALAFVTVASSWFMIHLMFALHYAHGYYDCDAVGLGDVGGLKFPGDEPPDYWDFLHFSVIIGVASQTADVAITSKALRRLSTVHSLFAFAFNTVIVALTINLLAGLLS</sequence>
<feature type="transmembrane region" description="Helical" evidence="1">
    <location>
        <begin position="25"/>
        <end position="45"/>
    </location>
</feature>
<dbReference type="AlphaFoldDB" id="A0A328AWL7"/>
<proteinExistence type="predicted"/>
<evidence type="ECO:0000313" key="2">
    <source>
        <dbReference type="EMBL" id="RAK58561.1"/>
    </source>
</evidence>
<feature type="transmembrane region" description="Helical" evidence="1">
    <location>
        <begin position="211"/>
        <end position="232"/>
    </location>
</feature>